<proteinExistence type="predicted"/>
<dbReference type="Proteomes" id="UP001281147">
    <property type="component" value="Unassembled WGS sequence"/>
</dbReference>
<evidence type="ECO:0000313" key="1">
    <source>
        <dbReference type="EMBL" id="KAK3690763.1"/>
    </source>
</evidence>
<comment type="caution">
    <text evidence="1">The sequence shown here is derived from an EMBL/GenBank/DDBJ whole genome shotgun (WGS) entry which is preliminary data.</text>
</comment>
<name>A0ACC3MFF9_9PEZI</name>
<organism evidence="1 2">
    <name type="scientific">Vermiconidia calcicola</name>
    <dbReference type="NCBI Taxonomy" id="1690605"/>
    <lineage>
        <taxon>Eukaryota</taxon>
        <taxon>Fungi</taxon>
        <taxon>Dikarya</taxon>
        <taxon>Ascomycota</taxon>
        <taxon>Pezizomycotina</taxon>
        <taxon>Dothideomycetes</taxon>
        <taxon>Dothideomycetidae</taxon>
        <taxon>Mycosphaerellales</taxon>
        <taxon>Extremaceae</taxon>
        <taxon>Vermiconidia</taxon>
    </lineage>
</organism>
<gene>
    <name evidence="1" type="ORF">LTR37_018985</name>
</gene>
<reference evidence="1" key="1">
    <citation type="submission" date="2023-07" db="EMBL/GenBank/DDBJ databases">
        <title>Black Yeasts Isolated from many extreme environments.</title>
        <authorList>
            <person name="Coleine C."/>
            <person name="Stajich J.E."/>
            <person name="Selbmann L."/>
        </authorList>
    </citation>
    <scope>NUCLEOTIDE SEQUENCE</scope>
    <source>
        <strain evidence="1">CCFEE 5714</strain>
    </source>
</reference>
<keyword evidence="2" id="KW-1185">Reference proteome</keyword>
<sequence length="288" mass="32278">MSKRNLLICFDAFGTLFTPKTPVARQYAEVATTLCSRSFGEDEVSRSFKTAYKNESKKNPNFGKANGLNPEKWWTNPLIGKDEKLPSKLAPKLLHRFWSEEGYMLLPGASLLLNRLRTTRPAGYESVVVGVITNSDPRVPDILSSLGVRVSPLRYGKPVPEHQKTKDNDIEFFVMSYDLGHEKPDSRIFAAAEGIGMLDQGEELQATRSGRTAAKRWEKIYIGDEYDKDVVGAVDAGWKAILVDSEHQGRDSVVWWREHDPVGTLQELFGSSSSVGFKSLSKLAEWIH</sequence>
<evidence type="ECO:0000313" key="2">
    <source>
        <dbReference type="Proteomes" id="UP001281147"/>
    </source>
</evidence>
<protein>
    <submittedName>
        <fullName evidence="1">Uncharacterized protein</fullName>
    </submittedName>
</protein>
<accession>A0ACC3MFF9</accession>
<dbReference type="EMBL" id="JAUTXU010000280">
    <property type="protein sequence ID" value="KAK3690763.1"/>
    <property type="molecule type" value="Genomic_DNA"/>
</dbReference>